<sequence length="151" mass="16881">MSTTTRYLAPTGFDPIFNRIVNLLPKLGISIAGSRLLAVRGRKSGEWRTTMVNVMTAADGERYLVAPRGHTQWVRNLRVAGTGELRLGRKVETFGAAEVADADKIPLLRHYLERWGWEVDRFFEGVTKNATDAQLAEIAPGFPVFRLDPAR</sequence>
<comment type="caution">
    <text evidence="1">The sequence shown here is derived from an EMBL/GenBank/DDBJ whole genome shotgun (WGS) entry which is preliminary data.</text>
</comment>
<protein>
    <submittedName>
        <fullName evidence="1">Nitroreductase family deazaflavin-dependent oxidoreductase</fullName>
    </submittedName>
</protein>
<dbReference type="EMBL" id="JAAXOO010000009">
    <property type="protein sequence ID" value="NKY37668.1"/>
    <property type="molecule type" value="Genomic_DNA"/>
</dbReference>
<dbReference type="GO" id="GO:0016491">
    <property type="term" value="F:oxidoreductase activity"/>
    <property type="evidence" value="ECO:0007669"/>
    <property type="project" value="InterPro"/>
</dbReference>
<dbReference type="AlphaFoldDB" id="A0A846XMW7"/>
<organism evidence="1 2">
    <name type="scientific">Nocardia speluncae</name>
    <dbReference type="NCBI Taxonomy" id="419477"/>
    <lineage>
        <taxon>Bacteria</taxon>
        <taxon>Bacillati</taxon>
        <taxon>Actinomycetota</taxon>
        <taxon>Actinomycetes</taxon>
        <taxon>Mycobacteriales</taxon>
        <taxon>Nocardiaceae</taxon>
        <taxon>Nocardia</taxon>
    </lineage>
</organism>
<dbReference type="RefSeq" id="WP_068049479.1">
    <property type="nucleotide sequence ID" value="NZ_JAAXOO010000009.1"/>
</dbReference>
<accession>A0A846XMW7</accession>
<gene>
    <name evidence="1" type="ORF">HGA13_32060</name>
</gene>
<dbReference type="InterPro" id="IPR004378">
    <property type="entry name" value="F420H2_quin_Rdtase"/>
</dbReference>
<proteinExistence type="predicted"/>
<dbReference type="Pfam" id="PF04075">
    <property type="entry name" value="F420H2_quin_red"/>
    <property type="match status" value="1"/>
</dbReference>
<dbReference type="Proteomes" id="UP000565715">
    <property type="component" value="Unassembled WGS sequence"/>
</dbReference>
<dbReference type="InterPro" id="IPR012349">
    <property type="entry name" value="Split_barrel_FMN-bd"/>
</dbReference>
<name>A0A846XMW7_9NOCA</name>
<evidence type="ECO:0000313" key="2">
    <source>
        <dbReference type="Proteomes" id="UP000565715"/>
    </source>
</evidence>
<keyword evidence="2" id="KW-1185">Reference proteome</keyword>
<evidence type="ECO:0000313" key="1">
    <source>
        <dbReference type="EMBL" id="NKY37668.1"/>
    </source>
</evidence>
<dbReference type="Gene3D" id="2.30.110.10">
    <property type="entry name" value="Electron Transport, Fmn-binding Protein, Chain A"/>
    <property type="match status" value="1"/>
</dbReference>
<reference evidence="1 2" key="1">
    <citation type="submission" date="2020-04" db="EMBL/GenBank/DDBJ databases">
        <title>MicrobeNet Type strains.</title>
        <authorList>
            <person name="Nicholson A.C."/>
        </authorList>
    </citation>
    <scope>NUCLEOTIDE SEQUENCE [LARGE SCALE GENOMIC DNA]</scope>
    <source>
        <strain evidence="1 2">DSM 45078</strain>
    </source>
</reference>